<protein>
    <submittedName>
        <fullName evidence="1">Uncharacterized protein</fullName>
    </submittedName>
</protein>
<evidence type="ECO:0000313" key="2">
    <source>
        <dbReference type="Proteomes" id="UP000001022"/>
    </source>
</evidence>
<reference evidence="2" key="1">
    <citation type="submission" date="2003-06" db="EMBL/GenBank/DDBJ databases">
        <title>The complete genome sequence of Haemophilus ducreyi.</title>
        <authorList>
            <person name="Munson R.S. Jr."/>
            <person name="Ray W.C."/>
            <person name="Mahairas G."/>
            <person name="Sabo P."/>
            <person name="Mungur R."/>
            <person name="Johnson L."/>
            <person name="Nguyen D."/>
            <person name="Wang J."/>
            <person name="Forst C."/>
            <person name="Hood L."/>
        </authorList>
    </citation>
    <scope>NUCLEOTIDE SEQUENCE [LARGE SCALE GENOMIC DNA]</scope>
    <source>
        <strain evidence="2">35000HP / ATCC 700724</strain>
    </source>
</reference>
<dbReference type="KEGG" id="hdu:HD_0920"/>
<evidence type="ECO:0000313" key="1">
    <source>
        <dbReference type="EMBL" id="AAP95803.1"/>
    </source>
</evidence>
<proteinExistence type="predicted"/>
<dbReference type="EMBL" id="AE017143">
    <property type="protein sequence ID" value="AAP95803.1"/>
    <property type="molecule type" value="Genomic_DNA"/>
</dbReference>
<dbReference type="AlphaFoldDB" id="Q7VMQ3"/>
<keyword evidence="2" id="KW-1185">Reference proteome</keyword>
<organism evidence="1 2">
    <name type="scientific">Haemophilus ducreyi (strain 35000HP / ATCC 700724)</name>
    <dbReference type="NCBI Taxonomy" id="233412"/>
    <lineage>
        <taxon>Bacteria</taxon>
        <taxon>Pseudomonadati</taxon>
        <taxon>Pseudomonadota</taxon>
        <taxon>Gammaproteobacteria</taxon>
        <taxon>Pasteurellales</taxon>
        <taxon>Pasteurellaceae</taxon>
        <taxon>Haemophilus</taxon>
    </lineage>
</organism>
<sequence length="56" mass="6516">MQSAYQGLISGWQHGIKKVPAMLFQFPNSEDVVVYGETDVVKAKKQWQSWFEQQNK</sequence>
<dbReference type="Proteomes" id="UP000001022">
    <property type="component" value="Chromosome"/>
</dbReference>
<accession>Q7VMQ3</accession>
<dbReference type="InterPro" id="IPR011090">
    <property type="entry name" value="Integr_conj_element_PFL4709"/>
</dbReference>
<gene>
    <name evidence="1" type="ordered locus">HD_0920</name>
</gene>
<dbReference type="Pfam" id="PF07511">
    <property type="entry name" value="DUF1525"/>
    <property type="match status" value="1"/>
</dbReference>
<name>Q7VMQ3_HAEDU</name>
<dbReference type="HOGENOM" id="CLU_3007942_0_0_6"/>